<dbReference type="EMBL" id="MU005572">
    <property type="protein sequence ID" value="KAF2689297.1"/>
    <property type="molecule type" value="Genomic_DNA"/>
</dbReference>
<feature type="region of interest" description="Disordered" evidence="1">
    <location>
        <begin position="372"/>
        <end position="434"/>
    </location>
</feature>
<evidence type="ECO:0000256" key="1">
    <source>
        <dbReference type="SAM" id="MobiDB-lite"/>
    </source>
</evidence>
<evidence type="ECO:0000313" key="2">
    <source>
        <dbReference type="EMBL" id="KAF2689297.1"/>
    </source>
</evidence>
<evidence type="ECO:0000313" key="3">
    <source>
        <dbReference type="Proteomes" id="UP000799291"/>
    </source>
</evidence>
<proteinExistence type="predicted"/>
<evidence type="ECO:0008006" key="4">
    <source>
        <dbReference type="Google" id="ProtNLM"/>
    </source>
</evidence>
<organism evidence="2 3">
    <name type="scientific">Lentithecium fluviatile CBS 122367</name>
    <dbReference type="NCBI Taxonomy" id="1168545"/>
    <lineage>
        <taxon>Eukaryota</taxon>
        <taxon>Fungi</taxon>
        <taxon>Dikarya</taxon>
        <taxon>Ascomycota</taxon>
        <taxon>Pezizomycotina</taxon>
        <taxon>Dothideomycetes</taxon>
        <taxon>Pleosporomycetidae</taxon>
        <taxon>Pleosporales</taxon>
        <taxon>Massarineae</taxon>
        <taxon>Lentitheciaceae</taxon>
        <taxon>Lentithecium</taxon>
    </lineage>
</organism>
<accession>A0A6G1JFG0</accession>
<dbReference type="AlphaFoldDB" id="A0A6G1JFG0"/>
<keyword evidence="3" id="KW-1185">Reference proteome</keyword>
<dbReference type="Proteomes" id="UP000799291">
    <property type="component" value="Unassembled WGS sequence"/>
</dbReference>
<feature type="compositionally biased region" description="Basic and acidic residues" evidence="1">
    <location>
        <begin position="397"/>
        <end position="409"/>
    </location>
</feature>
<name>A0A6G1JFG0_9PLEO</name>
<sequence length="434" mass="49138">MPHTLQTLPVEIHRRIATFIRSSPWSVPEIRATNRFFRALVPPLSLEELLGLEAASPFAHYRHLYACRHCLRLRKADMFAAKMLRGKRGPEWHKDGGDTDGRGERWCLECGFALAAARTAPEDAMVDVGQRADVSGPSRGAQRRYTLGTDVLGYDQARYVWCLYCWLVKREVHDPDNTDLQDYAQWKVEACLGCCRDCCEKGRCAPRRRPQRGCGDVALVKERMRLKEERREAWLLRQAQLGVLMDDGGGVTGRESGSLLGNDRDEDMKMDGVEDVQEPGVGEVWDGGGKEQEDGKVWTSPDLVSFFRKDEEAATNQSGEIFPWEFNVGSKVSHKGEHLWECKPQNTDDEGDLDVDMLDAEMGGMALAVEVEDEKDRGEKEEEDSTPKIELAGQGNDDTRSGLRKDEIPSTKPRKRKSEHAEELQACRQVRRRF</sequence>
<dbReference type="OrthoDB" id="5281164at2759"/>
<reference evidence="2" key="1">
    <citation type="journal article" date="2020" name="Stud. Mycol.">
        <title>101 Dothideomycetes genomes: a test case for predicting lifestyles and emergence of pathogens.</title>
        <authorList>
            <person name="Haridas S."/>
            <person name="Albert R."/>
            <person name="Binder M."/>
            <person name="Bloem J."/>
            <person name="Labutti K."/>
            <person name="Salamov A."/>
            <person name="Andreopoulos B."/>
            <person name="Baker S."/>
            <person name="Barry K."/>
            <person name="Bills G."/>
            <person name="Bluhm B."/>
            <person name="Cannon C."/>
            <person name="Castanera R."/>
            <person name="Culley D."/>
            <person name="Daum C."/>
            <person name="Ezra D."/>
            <person name="Gonzalez J."/>
            <person name="Henrissat B."/>
            <person name="Kuo A."/>
            <person name="Liang C."/>
            <person name="Lipzen A."/>
            <person name="Lutzoni F."/>
            <person name="Magnuson J."/>
            <person name="Mondo S."/>
            <person name="Nolan M."/>
            <person name="Ohm R."/>
            <person name="Pangilinan J."/>
            <person name="Park H.-J."/>
            <person name="Ramirez L."/>
            <person name="Alfaro M."/>
            <person name="Sun H."/>
            <person name="Tritt A."/>
            <person name="Yoshinaga Y."/>
            <person name="Zwiers L.-H."/>
            <person name="Turgeon B."/>
            <person name="Goodwin S."/>
            <person name="Spatafora J."/>
            <person name="Crous P."/>
            <person name="Grigoriev I."/>
        </authorList>
    </citation>
    <scope>NUCLEOTIDE SEQUENCE</scope>
    <source>
        <strain evidence="2">CBS 122367</strain>
    </source>
</reference>
<protein>
    <recommendedName>
        <fullName evidence="4">F-box domain-containing protein</fullName>
    </recommendedName>
</protein>
<gene>
    <name evidence="2" type="ORF">K458DRAFT_413594</name>
</gene>